<feature type="transmembrane region" description="Helical" evidence="8">
    <location>
        <begin position="304"/>
        <end position="322"/>
    </location>
</feature>
<evidence type="ECO:0000256" key="7">
    <source>
        <dbReference type="ARBA" id="ARBA00023136"/>
    </source>
</evidence>
<dbReference type="InterPro" id="IPR044878">
    <property type="entry name" value="UbiA_sf"/>
</dbReference>
<evidence type="ECO:0000256" key="6">
    <source>
        <dbReference type="ARBA" id="ARBA00022989"/>
    </source>
</evidence>
<feature type="transmembrane region" description="Helical" evidence="8">
    <location>
        <begin position="207"/>
        <end position="224"/>
    </location>
</feature>
<evidence type="ECO:0000313" key="9">
    <source>
        <dbReference type="EMBL" id="CRZ00712.1"/>
    </source>
</evidence>
<keyword evidence="5 8" id="KW-0812">Transmembrane</keyword>
<dbReference type="GO" id="GO:0006744">
    <property type="term" value="P:ubiquinone biosynthetic process"/>
    <property type="evidence" value="ECO:0007669"/>
    <property type="project" value="UniProtKB-UniRule"/>
</dbReference>
<dbReference type="GO" id="GO:0005743">
    <property type="term" value="C:mitochondrial inner membrane"/>
    <property type="evidence" value="ECO:0007669"/>
    <property type="project" value="UniProtKB-SubCell"/>
</dbReference>
<keyword evidence="4 8" id="KW-0808">Transferase</keyword>
<dbReference type="NCBIfam" id="TIGR01474">
    <property type="entry name" value="ubiA_proteo"/>
    <property type="match status" value="1"/>
</dbReference>
<comment type="pathway">
    <text evidence="8">Cofactor biosynthesis; ubiquinone biosynthesis.</text>
</comment>
<dbReference type="CDD" id="cd13959">
    <property type="entry name" value="PT_UbiA_COQ2"/>
    <property type="match status" value="1"/>
</dbReference>
<accession>A0A0H5QGI7</accession>
<dbReference type="InterPro" id="IPR039653">
    <property type="entry name" value="Prenyltransferase"/>
</dbReference>
<evidence type="ECO:0000256" key="2">
    <source>
        <dbReference type="ARBA" id="ARBA00004141"/>
    </source>
</evidence>
<evidence type="ECO:0000256" key="1">
    <source>
        <dbReference type="ARBA" id="ARBA00001946"/>
    </source>
</evidence>
<keyword evidence="8" id="KW-0999">Mitochondrion inner membrane</keyword>
<dbReference type="InterPro" id="IPR006370">
    <property type="entry name" value="HB_polyprenyltransferase-like"/>
</dbReference>
<comment type="similarity">
    <text evidence="3 8">Belongs to the UbiA prenyltransferase family.</text>
</comment>
<dbReference type="Pfam" id="PF01040">
    <property type="entry name" value="UbiA"/>
    <property type="match status" value="1"/>
</dbReference>
<evidence type="ECO:0000256" key="8">
    <source>
        <dbReference type="HAMAP-Rule" id="MF_03189"/>
    </source>
</evidence>
<keyword evidence="6 8" id="KW-1133">Transmembrane helix</keyword>
<dbReference type="GO" id="GO:0008299">
    <property type="term" value="P:isoprenoid biosynthetic process"/>
    <property type="evidence" value="ECO:0007669"/>
    <property type="project" value="UniProtKB-UniRule"/>
</dbReference>
<feature type="transmembrane region" description="Helical" evidence="8">
    <location>
        <begin position="169"/>
        <end position="195"/>
    </location>
</feature>
<keyword evidence="7 8" id="KW-0472">Membrane</keyword>
<feature type="transmembrane region" description="Helical" evidence="8">
    <location>
        <begin position="278"/>
        <end position="298"/>
    </location>
</feature>
<sequence>MLRLYGRPSCQGFARAAVRAVFDGPPIPCGFRSTGTGKYPLPMKREFPPQTRSLNSVPQPAHVLPELCSKLSSVIAVSRIKSPLPSLLLMWPCFFSAGMSCSPGALPSAILLTKFAVGAVIMRGAGCTINDILDQRYDGDVERTKNRPLVTGSLSVKEAVGFLALQLSAALGILLSFDPYCIALGASSLILVFVYPLMKRLTNWPQFVLGLAFNWGAFIGWAAVQGSCSWSAVLPLYASGVCWTIVYDTIYAYQDVIDDRRVGIRSTALLFGDKHSKAILSVFASSSISFLLLSGYMADMHTTFYVTAAAAAAHLAAQIAYVDLDDRKSCQKVFLSNAHLGGLIASGIFLDRILS</sequence>
<evidence type="ECO:0000256" key="4">
    <source>
        <dbReference type="ARBA" id="ARBA00022679"/>
    </source>
</evidence>
<dbReference type="EMBL" id="HACM01000270">
    <property type="protein sequence ID" value="CRZ00712.1"/>
    <property type="molecule type" value="Transcribed_RNA"/>
</dbReference>
<name>A0A0H5QGI7_9EUKA</name>
<comment type="cofactor">
    <cofactor evidence="1 8">
        <name>Mg(2+)</name>
        <dbReference type="ChEBI" id="CHEBI:18420"/>
    </cofactor>
</comment>
<dbReference type="InterPro" id="IPR030470">
    <property type="entry name" value="UbiA_prenylTrfase_CS"/>
</dbReference>
<dbReference type="UniPathway" id="UPA00232"/>
<keyword evidence="8" id="KW-0414">Isoprene biosynthesis</keyword>
<dbReference type="FunFam" id="1.10.357.140:FF:000003">
    <property type="entry name" value="4-hydroxybenzoate polyprenyltransferase, mitochondrial"/>
    <property type="match status" value="1"/>
</dbReference>
<dbReference type="PANTHER" id="PTHR11048">
    <property type="entry name" value="PRENYLTRANSFERASES"/>
    <property type="match status" value="1"/>
</dbReference>
<dbReference type="Gene3D" id="1.20.120.1780">
    <property type="entry name" value="UbiA prenyltransferase"/>
    <property type="match status" value="1"/>
</dbReference>
<dbReference type="HAMAP" id="MF_01635">
    <property type="entry name" value="UbiA"/>
    <property type="match status" value="1"/>
</dbReference>
<dbReference type="PANTHER" id="PTHR11048:SF28">
    <property type="entry name" value="4-HYDROXYBENZOATE POLYPRENYLTRANSFERASE, MITOCHONDRIAL"/>
    <property type="match status" value="1"/>
</dbReference>
<protein>
    <recommendedName>
        <fullName evidence="8">4-hydroxybenzoate polyprenyltransferase, mitochondrial</fullName>
        <shortName evidence="8">4-HB polyprenyltransferase</shortName>
        <ecNumber evidence="8">2.5.1.39</ecNumber>
    </recommendedName>
    <alternativeName>
        <fullName evidence="8">Para-hydroxybenzoate--polyprenyltransferase</fullName>
        <shortName evidence="8">PHB:PPT</shortName>
        <shortName evidence="8">PHB:polyprenyltransferase</shortName>
    </alternativeName>
</protein>
<comment type="subcellular location">
    <subcellularLocation>
        <location evidence="2">Membrane</location>
        <topology evidence="2">Multi-pass membrane protein</topology>
    </subcellularLocation>
    <subcellularLocation>
        <location evidence="8">Mitochondrion inner membrane</location>
        <topology evidence="8">Multi-pass membrane protein</topology>
        <orientation evidence="8">Matrix side</orientation>
    </subcellularLocation>
</comment>
<evidence type="ECO:0000256" key="3">
    <source>
        <dbReference type="ARBA" id="ARBA00005985"/>
    </source>
</evidence>
<keyword evidence="8" id="KW-0496">Mitochondrion</keyword>
<dbReference type="GO" id="GO:0008412">
    <property type="term" value="F:4-hydroxybenzoate polyprenyltransferase activity"/>
    <property type="evidence" value="ECO:0007669"/>
    <property type="project" value="UniProtKB-EC"/>
</dbReference>
<keyword evidence="8" id="KW-0831">Ubiquinone biosynthesis</keyword>
<organism evidence="9">
    <name type="scientific">Spongospora subterranea</name>
    <dbReference type="NCBI Taxonomy" id="70186"/>
    <lineage>
        <taxon>Eukaryota</taxon>
        <taxon>Sar</taxon>
        <taxon>Rhizaria</taxon>
        <taxon>Endomyxa</taxon>
        <taxon>Phytomyxea</taxon>
        <taxon>Plasmodiophorida</taxon>
        <taxon>Plasmodiophoridae</taxon>
        <taxon>Spongospora</taxon>
    </lineage>
</organism>
<feature type="transmembrane region" description="Helical" evidence="8">
    <location>
        <begin position="236"/>
        <end position="257"/>
    </location>
</feature>
<dbReference type="AlphaFoldDB" id="A0A0H5QGI7"/>
<comment type="function">
    <text evidence="8">Catalyzes the prenylation of para-hydroxybenzoate (PHB) with an all-trans polyprenyl group. Mediates the second step in the final reaction sequence of coenzyme Q (CoQ) biosynthesis, which is the condensation of the polyisoprenoid side chain with PHB, generating the first membrane-bound Q intermediate.</text>
</comment>
<dbReference type="EC" id="2.5.1.39" evidence="8"/>
<dbReference type="FunFam" id="1.20.120.1780:FF:000001">
    <property type="entry name" value="4-hydroxybenzoate octaprenyltransferase"/>
    <property type="match status" value="1"/>
</dbReference>
<reference evidence="9" key="1">
    <citation type="submission" date="2015-04" db="EMBL/GenBank/DDBJ databases">
        <title>The genome sequence of the plant pathogenic Rhizarian Plasmodiophora brassicae reveals insights in its biotrophic life cycle and the origin of chitin synthesis.</title>
        <authorList>
            <person name="Schwelm A."/>
            <person name="Fogelqvist J."/>
            <person name="Knaust A."/>
            <person name="Julke S."/>
            <person name="Lilja T."/>
            <person name="Dhandapani V."/>
            <person name="Bonilla-Rosso G."/>
            <person name="Karlsson M."/>
            <person name="Shevchenko A."/>
            <person name="Choi S.R."/>
            <person name="Kim H.G."/>
            <person name="Park J.Y."/>
            <person name="Lim Y.P."/>
            <person name="Ludwig-Muller J."/>
            <person name="Dixelius C."/>
        </authorList>
    </citation>
    <scope>NUCLEOTIDE SEQUENCE</scope>
    <source>
        <tissue evidence="9">Potato root galls</tissue>
    </source>
</reference>
<comment type="catalytic activity">
    <reaction evidence="8">
        <text>an all-trans-polyprenyl diphosphate + 4-hydroxybenzoate = a 4-hydroxy-3-(all-trans-polyprenyl)benzoate + diphosphate</text>
        <dbReference type="Rhea" id="RHEA:44504"/>
        <dbReference type="Rhea" id="RHEA-COMP:9514"/>
        <dbReference type="Rhea" id="RHEA-COMP:9564"/>
        <dbReference type="ChEBI" id="CHEBI:17879"/>
        <dbReference type="ChEBI" id="CHEBI:33019"/>
        <dbReference type="ChEBI" id="CHEBI:58914"/>
        <dbReference type="ChEBI" id="CHEBI:78396"/>
        <dbReference type="EC" id="2.5.1.39"/>
    </reaction>
</comment>
<dbReference type="InterPro" id="IPR000537">
    <property type="entry name" value="UbiA_prenyltransferase"/>
</dbReference>
<dbReference type="PROSITE" id="PS00943">
    <property type="entry name" value="UBIA"/>
    <property type="match status" value="1"/>
</dbReference>
<evidence type="ECO:0000256" key="5">
    <source>
        <dbReference type="ARBA" id="ARBA00022692"/>
    </source>
</evidence>
<proteinExistence type="inferred from homology"/>
<dbReference type="Gene3D" id="1.10.357.140">
    <property type="entry name" value="UbiA prenyltransferase"/>
    <property type="match status" value="1"/>
</dbReference>